<accession>A0A5B8U5H9</accession>
<dbReference type="OrthoDB" id="9815126at2"/>
<dbReference type="KEGG" id="bsol:FSW04_12910"/>
<dbReference type="AlphaFoldDB" id="A0A5B8U5H9"/>
<dbReference type="Pfam" id="PF01042">
    <property type="entry name" value="Ribonuc_L-PSP"/>
    <property type="match status" value="1"/>
</dbReference>
<dbReference type="RefSeq" id="WP_146919847.1">
    <property type="nucleotide sequence ID" value="NZ_CP042430.1"/>
</dbReference>
<protein>
    <submittedName>
        <fullName evidence="2">RidA family protein</fullName>
    </submittedName>
</protein>
<dbReference type="GO" id="GO:0005829">
    <property type="term" value="C:cytosol"/>
    <property type="evidence" value="ECO:0007669"/>
    <property type="project" value="TreeGrafter"/>
</dbReference>
<dbReference type="Gene3D" id="3.30.1330.40">
    <property type="entry name" value="RutC-like"/>
    <property type="match status" value="1"/>
</dbReference>
<sequence length="138" mass="15145">MTTRPQDARRITTDPDPFDPFNIALGYRLGDLVITSGQAAIDEQGEIVGAGDFDAQAEQTFANLRRVLAAAGSSLDKVVKVTIYLTDMTNFPKIVELRAKHFSRPWPADTIVEVRSLALPELMIEIEAMALVEGDVVE</sequence>
<dbReference type="Proteomes" id="UP000321805">
    <property type="component" value="Chromosome"/>
</dbReference>
<gene>
    <name evidence="2" type="ORF">FSW04_12910</name>
</gene>
<dbReference type="InterPro" id="IPR006175">
    <property type="entry name" value="YjgF/YER057c/UK114"/>
</dbReference>
<organism evidence="2 3">
    <name type="scientific">Baekduia soli</name>
    <dbReference type="NCBI Taxonomy" id="496014"/>
    <lineage>
        <taxon>Bacteria</taxon>
        <taxon>Bacillati</taxon>
        <taxon>Actinomycetota</taxon>
        <taxon>Thermoleophilia</taxon>
        <taxon>Solirubrobacterales</taxon>
        <taxon>Baekduiaceae</taxon>
        <taxon>Baekduia</taxon>
    </lineage>
</organism>
<name>A0A5B8U5H9_9ACTN</name>
<dbReference type="GO" id="GO:0019239">
    <property type="term" value="F:deaminase activity"/>
    <property type="evidence" value="ECO:0007669"/>
    <property type="project" value="TreeGrafter"/>
</dbReference>
<evidence type="ECO:0000313" key="2">
    <source>
        <dbReference type="EMBL" id="QEC48379.1"/>
    </source>
</evidence>
<proteinExistence type="inferred from homology"/>
<evidence type="ECO:0000256" key="1">
    <source>
        <dbReference type="ARBA" id="ARBA00010552"/>
    </source>
</evidence>
<reference evidence="2 3" key="1">
    <citation type="journal article" date="2018" name="J. Microbiol.">
        <title>Baekduia soli gen. nov., sp. nov., a novel bacterium isolated from the soil of Baekdu Mountain and proposal of a novel family name, Baekduiaceae fam. nov.</title>
        <authorList>
            <person name="An D.S."/>
            <person name="Siddiqi M.Z."/>
            <person name="Kim K.H."/>
            <person name="Yu H.S."/>
            <person name="Im W.T."/>
        </authorList>
    </citation>
    <scope>NUCLEOTIDE SEQUENCE [LARGE SCALE GENOMIC DNA]</scope>
    <source>
        <strain evidence="2 3">BR7-21</strain>
    </source>
</reference>
<dbReference type="PANTHER" id="PTHR11803">
    <property type="entry name" value="2-IMINOBUTANOATE/2-IMINOPROPANOATE DEAMINASE RIDA"/>
    <property type="match status" value="1"/>
</dbReference>
<dbReference type="PANTHER" id="PTHR11803:SF58">
    <property type="entry name" value="PROTEIN HMF1-RELATED"/>
    <property type="match status" value="1"/>
</dbReference>
<comment type="similarity">
    <text evidence="1">Belongs to the RutC family.</text>
</comment>
<evidence type="ECO:0000313" key="3">
    <source>
        <dbReference type="Proteomes" id="UP000321805"/>
    </source>
</evidence>
<dbReference type="CDD" id="cd00448">
    <property type="entry name" value="YjgF_YER057c_UK114_family"/>
    <property type="match status" value="1"/>
</dbReference>
<dbReference type="SUPFAM" id="SSF55298">
    <property type="entry name" value="YjgF-like"/>
    <property type="match status" value="1"/>
</dbReference>
<dbReference type="EMBL" id="CP042430">
    <property type="protein sequence ID" value="QEC48379.1"/>
    <property type="molecule type" value="Genomic_DNA"/>
</dbReference>
<keyword evidence="3" id="KW-1185">Reference proteome</keyword>
<dbReference type="InterPro" id="IPR035959">
    <property type="entry name" value="RutC-like_sf"/>
</dbReference>